<dbReference type="EMBL" id="BBIO01000008">
    <property type="protein sequence ID" value="GAK45256.1"/>
    <property type="molecule type" value="Genomic_DNA"/>
</dbReference>
<evidence type="ECO:0000256" key="10">
    <source>
        <dbReference type="SAM" id="MobiDB-lite"/>
    </source>
</evidence>
<feature type="region of interest" description="Disordered" evidence="10">
    <location>
        <begin position="274"/>
        <end position="326"/>
    </location>
</feature>
<evidence type="ECO:0000256" key="5">
    <source>
        <dbReference type="ARBA" id="ARBA00022692"/>
    </source>
</evidence>
<dbReference type="InterPro" id="IPR043427">
    <property type="entry name" value="YscJ/FliF"/>
</dbReference>
<dbReference type="PANTHER" id="PTHR30046:SF0">
    <property type="entry name" value="FLAGELLAR M-RING PROTEIN"/>
    <property type="match status" value="1"/>
</dbReference>
<protein>
    <recommendedName>
        <fullName evidence="9">Flagellar M-ring protein</fullName>
    </recommendedName>
</protein>
<keyword evidence="7 11" id="KW-0472">Membrane</keyword>
<proteinExistence type="inferred from homology"/>
<dbReference type="RefSeq" id="WP_045445986.1">
    <property type="nucleotide sequence ID" value="NZ_BBIO01000008.1"/>
</dbReference>
<dbReference type="NCBIfam" id="TIGR00206">
    <property type="entry name" value="fliF"/>
    <property type="match status" value="1"/>
</dbReference>
<feature type="compositionally biased region" description="Low complexity" evidence="10">
    <location>
        <begin position="313"/>
        <end position="324"/>
    </location>
</feature>
<keyword evidence="8 9" id="KW-0975">Bacterial flagellum</keyword>
<evidence type="ECO:0000256" key="9">
    <source>
        <dbReference type="PIRNR" id="PIRNR004862"/>
    </source>
</evidence>
<evidence type="ECO:0000259" key="12">
    <source>
        <dbReference type="Pfam" id="PF01514"/>
    </source>
</evidence>
<keyword evidence="14" id="KW-0282">Flagellum</keyword>
<dbReference type="GO" id="GO:0005886">
    <property type="term" value="C:plasma membrane"/>
    <property type="evidence" value="ECO:0007669"/>
    <property type="project" value="UniProtKB-SubCell"/>
</dbReference>
<dbReference type="GO" id="GO:0003774">
    <property type="term" value="F:cytoskeletal motor activity"/>
    <property type="evidence" value="ECO:0007669"/>
    <property type="project" value="InterPro"/>
</dbReference>
<feature type="domain" description="Flagellar M-ring C-terminal" evidence="13">
    <location>
        <begin position="244"/>
        <end position="408"/>
    </location>
</feature>
<dbReference type="Gene3D" id="3.30.300.30">
    <property type="match status" value="1"/>
</dbReference>
<evidence type="ECO:0000256" key="3">
    <source>
        <dbReference type="ARBA" id="ARBA00007971"/>
    </source>
</evidence>
<evidence type="ECO:0000313" key="15">
    <source>
        <dbReference type="Proteomes" id="UP000028702"/>
    </source>
</evidence>
<evidence type="ECO:0000256" key="6">
    <source>
        <dbReference type="ARBA" id="ARBA00022989"/>
    </source>
</evidence>
<dbReference type="InterPro" id="IPR013556">
    <property type="entry name" value="Flag_M-ring_C"/>
</dbReference>
<feature type="domain" description="Flagellar M-ring N-terminal" evidence="12">
    <location>
        <begin position="38"/>
        <end position="212"/>
    </location>
</feature>
<dbReference type="Proteomes" id="UP000028702">
    <property type="component" value="Unassembled WGS sequence"/>
</dbReference>
<keyword evidence="5 11" id="KW-0812">Transmembrane</keyword>
<keyword evidence="4" id="KW-1003">Cell membrane</keyword>
<dbReference type="AlphaFoldDB" id="A0A081BB38"/>
<feature type="compositionally biased region" description="Basic and acidic residues" evidence="10">
    <location>
        <begin position="275"/>
        <end position="287"/>
    </location>
</feature>
<dbReference type="InterPro" id="IPR000067">
    <property type="entry name" value="FlgMring_FliF"/>
</dbReference>
<comment type="caution">
    <text evidence="14">The sequence shown here is derived from an EMBL/GenBank/DDBJ whole genome shotgun (WGS) entry which is preliminary data.</text>
</comment>
<dbReference type="GO" id="GO:0009431">
    <property type="term" value="C:bacterial-type flagellum basal body, MS ring"/>
    <property type="evidence" value="ECO:0007669"/>
    <property type="project" value="InterPro"/>
</dbReference>
<evidence type="ECO:0000256" key="1">
    <source>
        <dbReference type="ARBA" id="ARBA00004117"/>
    </source>
</evidence>
<sequence>MKSLLENLQALGTRRLIVLGSVGALIVIGIVAASIMMSQSSMTVLYSKLSPAETSRVGQALKEIGIDFDVQDDGGAVLVSPKDARKARMALAERGLPTNSSAGWELFDDAGALGLTSFMQQVTKTRALEGELARTIQTMDGVLAARVHLVLPERDAFSRAASVPSASVFVRMGDAAHMAREKALAIQRLVSAAVPGLVLKNVTVLDSSGEVLVAEGEGSANAARGTEYRSELETGMSESIRRLLTPYLGQGNFRVAVTADIDLDREVIAEETFDPDSRVERSRRNFSESENATDTSTEPPVSVAQNLPEEEISNGAGSSSSSTTERLEETINYEISSVRRERVSEAGKVERLNVAILVDGVRGVDDSGAETYEPRSAEELQKIATIVRTAAGFDAARGDVVTVENVKFIERVQDLEPVGTPTLTEVVMHNLGTVIQSLVLLLIVGLLTVFGLKPVVSRLMETNRERRKTALETLEGEAAGEEGAAAAALGFEPGGEAVAGALEDRRAQAEAHLSGGTGTDKFMENMIQLRSVEGKVRESSIAKLGEIVDEYPEEAVNILRAWVYEERSA</sequence>
<dbReference type="GO" id="GO:0071973">
    <property type="term" value="P:bacterial-type flagellum-dependent cell motility"/>
    <property type="evidence" value="ECO:0007669"/>
    <property type="project" value="InterPro"/>
</dbReference>
<evidence type="ECO:0000259" key="13">
    <source>
        <dbReference type="Pfam" id="PF08345"/>
    </source>
</evidence>
<keyword evidence="6 11" id="KW-1133">Transmembrane helix</keyword>
<dbReference type="PRINTS" id="PR01009">
    <property type="entry name" value="FLGMRINGFLIF"/>
</dbReference>
<name>A0A081BB38_9HYPH</name>
<dbReference type="InterPro" id="IPR045851">
    <property type="entry name" value="AMP-bd_C_sf"/>
</dbReference>
<dbReference type="InterPro" id="IPR006182">
    <property type="entry name" value="FliF_N_dom"/>
</dbReference>
<evidence type="ECO:0000256" key="4">
    <source>
        <dbReference type="ARBA" id="ARBA00022475"/>
    </source>
</evidence>
<accession>A0A081BB38</accession>
<gene>
    <name evidence="14" type="ORF">M2A_1755</name>
</gene>
<dbReference type="PANTHER" id="PTHR30046">
    <property type="entry name" value="FLAGELLAR M-RING PROTEIN"/>
    <property type="match status" value="1"/>
</dbReference>
<reference evidence="14 15" key="1">
    <citation type="submission" date="2014-07" db="EMBL/GenBank/DDBJ databases">
        <title>Tepidicaulis marinum gen. nov., sp. nov., a novel marine bacterium denitrifying nitrate to nitrous oxide strictly under microaerobic conditions.</title>
        <authorList>
            <person name="Takeuchi M."/>
            <person name="Yamagishi T."/>
            <person name="Kamagata Y."/>
            <person name="Oshima K."/>
            <person name="Hattori M."/>
            <person name="Katayama T."/>
            <person name="Hanada S."/>
            <person name="Tamaki H."/>
            <person name="Marumo K."/>
            <person name="Maeda H."/>
            <person name="Nedachi M."/>
            <person name="Iwasaki W."/>
            <person name="Suwa Y."/>
            <person name="Sakata S."/>
        </authorList>
    </citation>
    <scope>NUCLEOTIDE SEQUENCE [LARGE SCALE GENOMIC DNA]</scope>
    <source>
        <strain evidence="14 15">MA2</strain>
    </source>
</reference>
<organism evidence="14 15">
    <name type="scientific">Tepidicaulis marinus</name>
    <dbReference type="NCBI Taxonomy" id="1333998"/>
    <lineage>
        <taxon>Bacteria</taxon>
        <taxon>Pseudomonadati</taxon>
        <taxon>Pseudomonadota</taxon>
        <taxon>Alphaproteobacteria</taxon>
        <taxon>Hyphomicrobiales</taxon>
        <taxon>Parvibaculaceae</taxon>
        <taxon>Tepidicaulis</taxon>
    </lineage>
</organism>
<dbReference type="Pfam" id="PF08345">
    <property type="entry name" value="YscJ_FliF_C"/>
    <property type="match status" value="1"/>
</dbReference>
<keyword evidence="14" id="KW-0966">Cell projection</keyword>
<evidence type="ECO:0000256" key="11">
    <source>
        <dbReference type="SAM" id="Phobius"/>
    </source>
</evidence>
<comment type="subcellular location">
    <subcellularLocation>
        <location evidence="1 9">Bacterial flagellum basal body</location>
    </subcellularLocation>
    <subcellularLocation>
        <location evidence="2">Cell membrane</location>
        <topology evidence="2">Multi-pass membrane protein</topology>
    </subcellularLocation>
</comment>
<evidence type="ECO:0000256" key="2">
    <source>
        <dbReference type="ARBA" id="ARBA00004651"/>
    </source>
</evidence>
<dbReference type="eggNOG" id="COG1766">
    <property type="taxonomic scope" value="Bacteria"/>
</dbReference>
<evidence type="ECO:0000256" key="8">
    <source>
        <dbReference type="ARBA" id="ARBA00023143"/>
    </source>
</evidence>
<keyword evidence="14" id="KW-0969">Cilium</keyword>
<dbReference type="Pfam" id="PF01514">
    <property type="entry name" value="YscJ_FliF"/>
    <property type="match status" value="1"/>
</dbReference>
<dbReference type="PIRSF" id="PIRSF004862">
    <property type="entry name" value="FliF"/>
    <property type="match status" value="1"/>
</dbReference>
<feature type="compositionally biased region" description="Polar residues" evidence="10">
    <location>
        <begin position="288"/>
        <end position="305"/>
    </location>
</feature>
<evidence type="ECO:0000313" key="14">
    <source>
        <dbReference type="EMBL" id="GAK45256.1"/>
    </source>
</evidence>
<feature type="transmembrane region" description="Helical" evidence="11">
    <location>
        <begin position="16"/>
        <end position="37"/>
    </location>
</feature>
<comment type="function">
    <text evidence="9">The M ring may be actively involved in energy transduction.</text>
</comment>
<feature type="transmembrane region" description="Helical" evidence="11">
    <location>
        <begin position="434"/>
        <end position="456"/>
    </location>
</feature>
<evidence type="ECO:0000256" key="7">
    <source>
        <dbReference type="ARBA" id="ARBA00023136"/>
    </source>
</evidence>
<comment type="similarity">
    <text evidence="3 9">Belongs to the FliF family.</text>
</comment>
<keyword evidence="15" id="KW-1185">Reference proteome</keyword>
<dbReference type="STRING" id="1333998.M2A_1755"/>